<sequence>SDVTLLTYVFENFRDVCFHAYNLNSVWYYTAPGLTFDAALKDTGIELDLLTDYNMVLMKEKGIQGGISQCCKGYCEENNKRMDNYDSESESTYLTYYDINNLYGLGVGRDKNFRRERKGVYTRSRSRLSSASLVSVNRSRPLHNSHSDLLLCPENKTPPGGKHK</sequence>
<dbReference type="OrthoDB" id="6619746at2759"/>
<accession>A0A8K0KM89</accession>
<evidence type="ECO:0000313" key="2">
    <source>
        <dbReference type="EMBL" id="KAG8237207.1"/>
    </source>
</evidence>
<feature type="non-terminal residue" evidence="2">
    <location>
        <position position="1"/>
    </location>
</feature>
<reference evidence="2" key="2">
    <citation type="submission" date="2017-10" db="EMBL/GenBank/DDBJ databases">
        <title>Ladona fulva Genome sequencing and assembly.</title>
        <authorList>
            <person name="Murali S."/>
            <person name="Richards S."/>
            <person name="Bandaranaike D."/>
            <person name="Bellair M."/>
            <person name="Blankenburg K."/>
            <person name="Chao H."/>
            <person name="Dinh H."/>
            <person name="Doddapaneni H."/>
            <person name="Dugan-Rocha S."/>
            <person name="Elkadiri S."/>
            <person name="Gnanaolivu R."/>
            <person name="Hernandez B."/>
            <person name="Skinner E."/>
            <person name="Javaid M."/>
            <person name="Lee S."/>
            <person name="Li M."/>
            <person name="Ming W."/>
            <person name="Munidasa M."/>
            <person name="Muniz J."/>
            <person name="Nguyen L."/>
            <person name="Hughes D."/>
            <person name="Osuji N."/>
            <person name="Pu L.-L."/>
            <person name="Puazo M."/>
            <person name="Qu C."/>
            <person name="Quiroz J."/>
            <person name="Raj R."/>
            <person name="Weissenberger G."/>
            <person name="Xin Y."/>
            <person name="Zou X."/>
            <person name="Han Y."/>
            <person name="Worley K."/>
            <person name="Muzny D."/>
            <person name="Gibbs R."/>
        </authorList>
    </citation>
    <scope>NUCLEOTIDE SEQUENCE</scope>
    <source>
        <strain evidence="2">Sampled in the wild</strain>
    </source>
</reference>
<keyword evidence="3" id="KW-1185">Reference proteome</keyword>
<organism evidence="2 3">
    <name type="scientific">Ladona fulva</name>
    <name type="common">Scarce chaser dragonfly</name>
    <name type="synonym">Libellula fulva</name>
    <dbReference type="NCBI Taxonomy" id="123851"/>
    <lineage>
        <taxon>Eukaryota</taxon>
        <taxon>Metazoa</taxon>
        <taxon>Ecdysozoa</taxon>
        <taxon>Arthropoda</taxon>
        <taxon>Hexapoda</taxon>
        <taxon>Insecta</taxon>
        <taxon>Pterygota</taxon>
        <taxon>Palaeoptera</taxon>
        <taxon>Odonata</taxon>
        <taxon>Epiprocta</taxon>
        <taxon>Anisoptera</taxon>
        <taxon>Libelluloidea</taxon>
        <taxon>Libellulidae</taxon>
        <taxon>Ladona</taxon>
    </lineage>
</organism>
<evidence type="ECO:0000256" key="1">
    <source>
        <dbReference type="SAM" id="MobiDB-lite"/>
    </source>
</evidence>
<name>A0A8K0KM89_LADFU</name>
<feature type="region of interest" description="Disordered" evidence="1">
    <location>
        <begin position="145"/>
        <end position="164"/>
    </location>
</feature>
<gene>
    <name evidence="2" type="ORF">J437_LFUL016044</name>
</gene>
<dbReference type="AlphaFoldDB" id="A0A8K0KM89"/>
<feature type="non-terminal residue" evidence="2">
    <location>
        <position position="164"/>
    </location>
</feature>
<dbReference type="PANTHER" id="PTHR31511:SF12">
    <property type="entry name" value="RHO TERMINATION FACTOR N-TERMINAL DOMAIN-CONTAINING PROTEIN"/>
    <property type="match status" value="1"/>
</dbReference>
<reference evidence="2" key="1">
    <citation type="submission" date="2013-04" db="EMBL/GenBank/DDBJ databases">
        <authorList>
            <person name="Qu J."/>
            <person name="Murali S.C."/>
            <person name="Bandaranaike D."/>
            <person name="Bellair M."/>
            <person name="Blankenburg K."/>
            <person name="Chao H."/>
            <person name="Dinh H."/>
            <person name="Doddapaneni H."/>
            <person name="Downs B."/>
            <person name="Dugan-Rocha S."/>
            <person name="Elkadiri S."/>
            <person name="Gnanaolivu R.D."/>
            <person name="Hernandez B."/>
            <person name="Javaid M."/>
            <person name="Jayaseelan J.C."/>
            <person name="Lee S."/>
            <person name="Li M."/>
            <person name="Ming W."/>
            <person name="Munidasa M."/>
            <person name="Muniz J."/>
            <person name="Nguyen L."/>
            <person name="Ongeri F."/>
            <person name="Osuji N."/>
            <person name="Pu L.-L."/>
            <person name="Puazo M."/>
            <person name="Qu C."/>
            <person name="Quiroz J."/>
            <person name="Raj R."/>
            <person name="Weissenberger G."/>
            <person name="Xin Y."/>
            <person name="Zou X."/>
            <person name="Han Y."/>
            <person name="Richards S."/>
            <person name="Worley K."/>
            <person name="Muzny D."/>
            <person name="Gibbs R."/>
        </authorList>
    </citation>
    <scope>NUCLEOTIDE SEQUENCE</scope>
    <source>
        <strain evidence="2">Sampled in the wild</strain>
    </source>
</reference>
<proteinExistence type="predicted"/>
<dbReference type="EMBL" id="KZ309135">
    <property type="protein sequence ID" value="KAG8237207.1"/>
    <property type="molecule type" value="Genomic_DNA"/>
</dbReference>
<comment type="caution">
    <text evidence="2">The sequence shown here is derived from an EMBL/GenBank/DDBJ whole genome shotgun (WGS) entry which is preliminary data.</text>
</comment>
<dbReference type="Proteomes" id="UP000792457">
    <property type="component" value="Unassembled WGS sequence"/>
</dbReference>
<protein>
    <submittedName>
        <fullName evidence="2">Uncharacterized protein</fullName>
    </submittedName>
</protein>
<dbReference type="PANTHER" id="PTHR31511">
    <property type="entry name" value="PROTEIN CBG23764"/>
    <property type="match status" value="1"/>
</dbReference>
<evidence type="ECO:0000313" key="3">
    <source>
        <dbReference type="Proteomes" id="UP000792457"/>
    </source>
</evidence>